<comment type="caution">
    <text evidence="2">The sequence shown here is derived from an EMBL/GenBank/DDBJ whole genome shotgun (WGS) entry which is preliminary data.</text>
</comment>
<gene>
    <name evidence="2" type="ORF">PIB30_094097</name>
</gene>
<dbReference type="EMBL" id="JASCZI010183295">
    <property type="protein sequence ID" value="MED6189262.1"/>
    <property type="molecule type" value="Genomic_DNA"/>
</dbReference>
<sequence length="166" mass="18236">MKCNVKSRNKGGVEGGNQGKKKVKTSKTFSASSGKILKSGIETPIGTKDSSKEGRVVAMAAQNSWCSRSSRSTARTQSRMILCDHGEQAVLRVSGTKENPGRRFYSCVYDVAPKAGSESLNFQNRNSLQIVPNQLWEFHANLEKVSQSLKPVKNTEYGTRVVLPRN</sequence>
<proteinExistence type="predicted"/>
<reference evidence="2 3" key="1">
    <citation type="journal article" date="2023" name="Plants (Basel)">
        <title>Bridging the Gap: Combining Genomics and Transcriptomics Approaches to Understand Stylosanthes scabra, an Orphan Legume from the Brazilian Caatinga.</title>
        <authorList>
            <person name="Ferreira-Neto J.R.C."/>
            <person name="da Silva M.D."/>
            <person name="Binneck E."/>
            <person name="de Melo N.F."/>
            <person name="da Silva R.H."/>
            <person name="de Melo A.L.T.M."/>
            <person name="Pandolfi V."/>
            <person name="Bustamante F.O."/>
            <person name="Brasileiro-Vidal A.C."/>
            <person name="Benko-Iseppon A.M."/>
        </authorList>
    </citation>
    <scope>NUCLEOTIDE SEQUENCE [LARGE SCALE GENOMIC DNA]</scope>
    <source>
        <tissue evidence="2">Leaves</tissue>
    </source>
</reference>
<feature type="region of interest" description="Disordered" evidence="1">
    <location>
        <begin position="1"/>
        <end position="31"/>
    </location>
</feature>
<name>A0ABU6WTP2_9FABA</name>
<accession>A0ABU6WTP2</accession>
<protein>
    <recommendedName>
        <fullName evidence="4">Zinc finger GRF-type domain-containing protein</fullName>
    </recommendedName>
</protein>
<evidence type="ECO:0000313" key="3">
    <source>
        <dbReference type="Proteomes" id="UP001341840"/>
    </source>
</evidence>
<organism evidence="2 3">
    <name type="scientific">Stylosanthes scabra</name>
    <dbReference type="NCBI Taxonomy" id="79078"/>
    <lineage>
        <taxon>Eukaryota</taxon>
        <taxon>Viridiplantae</taxon>
        <taxon>Streptophyta</taxon>
        <taxon>Embryophyta</taxon>
        <taxon>Tracheophyta</taxon>
        <taxon>Spermatophyta</taxon>
        <taxon>Magnoliopsida</taxon>
        <taxon>eudicotyledons</taxon>
        <taxon>Gunneridae</taxon>
        <taxon>Pentapetalae</taxon>
        <taxon>rosids</taxon>
        <taxon>fabids</taxon>
        <taxon>Fabales</taxon>
        <taxon>Fabaceae</taxon>
        <taxon>Papilionoideae</taxon>
        <taxon>50 kb inversion clade</taxon>
        <taxon>dalbergioids sensu lato</taxon>
        <taxon>Dalbergieae</taxon>
        <taxon>Pterocarpus clade</taxon>
        <taxon>Stylosanthes</taxon>
    </lineage>
</organism>
<keyword evidence="3" id="KW-1185">Reference proteome</keyword>
<dbReference type="Proteomes" id="UP001341840">
    <property type="component" value="Unassembled WGS sequence"/>
</dbReference>
<evidence type="ECO:0000256" key="1">
    <source>
        <dbReference type="SAM" id="MobiDB-lite"/>
    </source>
</evidence>
<evidence type="ECO:0008006" key="4">
    <source>
        <dbReference type="Google" id="ProtNLM"/>
    </source>
</evidence>
<evidence type="ECO:0000313" key="2">
    <source>
        <dbReference type="EMBL" id="MED6189262.1"/>
    </source>
</evidence>